<feature type="region of interest" description="Disordered" evidence="1">
    <location>
        <begin position="1"/>
        <end position="22"/>
    </location>
</feature>
<feature type="compositionally biased region" description="Polar residues" evidence="1">
    <location>
        <begin position="1"/>
        <end position="13"/>
    </location>
</feature>
<dbReference type="Pfam" id="PF01909">
    <property type="entry name" value="NTP_transf_2"/>
    <property type="match status" value="1"/>
</dbReference>
<evidence type="ECO:0000313" key="3">
    <source>
        <dbReference type="EMBL" id="MFD1643255.1"/>
    </source>
</evidence>
<gene>
    <name evidence="3" type="ORF">ACFSBW_15385</name>
</gene>
<sequence length="133" mass="14592">MSGRPTTLITTTGMEDHNSGVGVDSLDERELDRLCHRLVHVTQDELSTSADSIHITGSFARGVATPNESDLDIRIVTAGYVSSTELSDLTERIESEEDPERTPAECDSLDIHATPFELLHSEPSVEIWSNGNR</sequence>
<feature type="domain" description="Polymerase nucleotidyl transferase" evidence="2">
    <location>
        <begin position="51"/>
        <end position="97"/>
    </location>
</feature>
<protein>
    <submittedName>
        <fullName evidence="3">Nucleotidyltransferase domain-containing protein</fullName>
    </submittedName>
</protein>
<dbReference type="AlphaFoldDB" id="A0ABD6DBN4"/>
<organism evidence="3 4">
    <name type="scientific">Halohasta litorea</name>
    <dbReference type="NCBI Taxonomy" id="869891"/>
    <lineage>
        <taxon>Archaea</taxon>
        <taxon>Methanobacteriati</taxon>
        <taxon>Methanobacteriota</taxon>
        <taxon>Stenosarchaea group</taxon>
        <taxon>Halobacteria</taxon>
        <taxon>Halobacteriales</taxon>
        <taxon>Haloferacaceae</taxon>
        <taxon>Halohasta</taxon>
    </lineage>
</organism>
<dbReference type="SUPFAM" id="SSF81301">
    <property type="entry name" value="Nucleotidyltransferase"/>
    <property type="match status" value="1"/>
</dbReference>
<accession>A0ABD6DBN4</accession>
<dbReference type="EMBL" id="JBHUDM010000005">
    <property type="protein sequence ID" value="MFD1643255.1"/>
    <property type="molecule type" value="Genomic_DNA"/>
</dbReference>
<evidence type="ECO:0000313" key="4">
    <source>
        <dbReference type="Proteomes" id="UP001597052"/>
    </source>
</evidence>
<proteinExistence type="predicted"/>
<reference evidence="3 4" key="1">
    <citation type="journal article" date="2019" name="Int. J. Syst. Evol. Microbiol.">
        <title>The Global Catalogue of Microorganisms (GCM) 10K type strain sequencing project: providing services to taxonomists for standard genome sequencing and annotation.</title>
        <authorList>
            <consortium name="The Broad Institute Genomics Platform"/>
            <consortium name="The Broad Institute Genome Sequencing Center for Infectious Disease"/>
            <person name="Wu L."/>
            <person name="Ma J."/>
        </authorList>
    </citation>
    <scope>NUCLEOTIDE SEQUENCE [LARGE SCALE GENOMIC DNA]</scope>
    <source>
        <strain evidence="3 4">CGMCC 1.10593</strain>
    </source>
</reference>
<comment type="caution">
    <text evidence="3">The sequence shown here is derived from an EMBL/GenBank/DDBJ whole genome shotgun (WGS) entry which is preliminary data.</text>
</comment>
<name>A0ABD6DBN4_9EURY</name>
<evidence type="ECO:0000256" key="1">
    <source>
        <dbReference type="SAM" id="MobiDB-lite"/>
    </source>
</evidence>
<dbReference type="InterPro" id="IPR002934">
    <property type="entry name" value="Polymerase_NTP_transf_dom"/>
</dbReference>
<evidence type="ECO:0000259" key="2">
    <source>
        <dbReference type="Pfam" id="PF01909"/>
    </source>
</evidence>
<dbReference type="Gene3D" id="3.30.460.10">
    <property type="entry name" value="Beta Polymerase, domain 2"/>
    <property type="match status" value="1"/>
</dbReference>
<dbReference type="RefSeq" id="WP_256397020.1">
    <property type="nucleotide sequence ID" value="NZ_JANHDJ010000006.1"/>
</dbReference>
<dbReference type="InterPro" id="IPR043519">
    <property type="entry name" value="NT_sf"/>
</dbReference>
<keyword evidence="4" id="KW-1185">Reference proteome</keyword>
<dbReference type="Proteomes" id="UP001597052">
    <property type="component" value="Unassembled WGS sequence"/>
</dbReference>